<gene>
    <name evidence="1" type="ORF">EOD41_19305</name>
</gene>
<organism evidence="1 2">
    <name type="scientific">Mucilaginibacter limnophilus</name>
    <dbReference type="NCBI Taxonomy" id="1932778"/>
    <lineage>
        <taxon>Bacteria</taxon>
        <taxon>Pseudomonadati</taxon>
        <taxon>Bacteroidota</taxon>
        <taxon>Sphingobacteriia</taxon>
        <taxon>Sphingobacteriales</taxon>
        <taxon>Sphingobacteriaceae</taxon>
        <taxon>Mucilaginibacter</taxon>
    </lineage>
</organism>
<evidence type="ECO:0000313" key="1">
    <source>
        <dbReference type="EMBL" id="RVT97312.1"/>
    </source>
</evidence>
<protein>
    <submittedName>
        <fullName evidence="1">Uncharacterized protein</fullName>
    </submittedName>
</protein>
<name>A0A437MI51_9SPHI</name>
<reference evidence="1 2" key="1">
    <citation type="submission" date="2019-01" db="EMBL/GenBank/DDBJ databases">
        <authorList>
            <person name="Chen W.-M."/>
        </authorList>
    </citation>
    <scope>NUCLEOTIDE SEQUENCE [LARGE SCALE GENOMIC DNA]</scope>
    <source>
        <strain evidence="1 2">YBJ-36</strain>
    </source>
</reference>
<comment type="caution">
    <text evidence="1">The sequence shown here is derived from an EMBL/GenBank/DDBJ whole genome shotgun (WGS) entry which is preliminary data.</text>
</comment>
<evidence type="ECO:0000313" key="2">
    <source>
        <dbReference type="Proteomes" id="UP000282759"/>
    </source>
</evidence>
<dbReference type="Proteomes" id="UP000282759">
    <property type="component" value="Unassembled WGS sequence"/>
</dbReference>
<proteinExistence type="predicted"/>
<accession>A0A437MI51</accession>
<keyword evidence="2" id="KW-1185">Reference proteome</keyword>
<sequence length="86" mass="10469">MGALWKNTGDRLQQLLEVKQVLFLRQAPEADRRRLEAYITLLKGRKKYEALIIKYQHWSDDQLIKRRNQLVFDVQLRLDVYLLKWN</sequence>
<dbReference type="AlphaFoldDB" id="A0A437MI51"/>
<dbReference type="EMBL" id="SACK01000012">
    <property type="protein sequence ID" value="RVT97312.1"/>
    <property type="molecule type" value="Genomic_DNA"/>
</dbReference>